<evidence type="ECO:0000313" key="12">
    <source>
        <dbReference type="Proteomes" id="UP001178507"/>
    </source>
</evidence>
<dbReference type="Gene3D" id="3.40.50.1240">
    <property type="entry name" value="Phosphoglycerate mutase-like"/>
    <property type="match status" value="1"/>
</dbReference>
<dbReference type="FunFam" id="3.40.50.1240:FF:000003">
    <property type="entry name" value="2,3-bisphosphoglycerate-dependent phosphoglycerate mutase"/>
    <property type="match status" value="1"/>
</dbReference>
<comment type="catalytic activity">
    <reaction evidence="1 8">
        <text>(2R)-2-phosphoglycerate = (2R)-3-phosphoglycerate</text>
        <dbReference type="Rhea" id="RHEA:15901"/>
        <dbReference type="ChEBI" id="CHEBI:58272"/>
        <dbReference type="ChEBI" id="CHEBI:58289"/>
        <dbReference type="EC" id="5.4.2.11"/>
    </reaction>
</comment>
<feature type="binding site" evidence="6">
    <location>
        <position position="156"/>
    </location>
    <ligand>
        <name>substrate</name>
    </ligand>
</feature>
<keyword evidence="10" id="KW-1133">Transmembrane helix</keyword>
<dbReference type="HAMAP" id="MF_01039">
    <property type="entry name" value="PGAM_GpmA"/>
    <property type="match status" value="1"/>
</dbReference>
<dbReference type="EMBL" id="CAUJNA010001019">
    <property type="protein sequence ID" value="CAJ1383484.1"/>
    <property type="molecule type" value="Genomic_DNA"/>
</dbReference>
<feature type="binding site" evidence="6">
    <location>
        <begin position="145"/>
        <end position="148"/>
    </location>
    <ligand>
        <name>substrate</name>
    </ligand>
</feature>
<dbReference type="AlphaFoldDB" id="A0AA36I9K5"/>
<keyword evidence="3 8" id="KW-0324">Glycolysis</keyword>
<dbReference type="NCBIfam" id="TIGR01258">
    <property type="entry name" value="pgm_1"/>
    <property type="match status" value="1"/>
</dbReference>
<evidence type="ECO:0000256" key="1">
    <source>
        <dbReference type="ARBA" id="ARBA00000380"/>
    </source>
</evidence>
<keyword evidence="12" id="KW-1185">Reference proteome</keyword>
<dbReference type="GO" id="GO:0004619">
    <property type="term" value="F:phosphoglycerate mutase activity"/>
    <property type="evidence" value="ECO:0007669"/>
    <property type="project" value="UniProtKB-EC"/>
</dbReference>
<evidence type="ECO:0000256" key="3">
    <source>
        <dbReference type="ARBA" id="ARBA00023152"/>
    </source>
</evidence>
<feature type="binding site" evidence="6">
    <location>
        <begin position="79"/>
        <end position="80"/>
    </location>
    <ligand>
        <name>substrate</name>
    </ligand>
</feature>
<dbReference type="SMART" id="SM00855">
    <property type="entry name" value="PGAM"/>
    <property type="match status" value="1"/>
</dbReference>
<dbReference type="InterPro" id="IPR013078">
    <property type="entry name" value="His_Pase_superF_clade-1"/>
</dbReference>
<sequence length="314" mass="35070">MVLREEWRGTIPEPSVSRVPEKRSRRHCVFIAAVAVTVAIGLRLGATEVGASDLEHYGAHTLVLLRHGESEWNLENRFTGWVDVDVSEKGAEEAIHAGKLMHNANLSLDVAFTSYQKRAIKTLNLALEEMNALWIPVTKSWKLNERMYGDLQGLDKKETSEQFGEEKVSKWRRSFAVPPPPIKEDSPYHPKLDPKYKNVPAKKLPTTESLSSTIERVMPFFKSSIAPELRKGKKVLVAAHGNSLRALVKYLDDLPEEKIVGLNIPTGVPLVYRLNHQLKPVALPGHTELISGVYLGDPAWVQSKIDGVKNQAHG</sequence>
<evidence type="ECO:0000256" key="5">
    <source>
        <dbReference type="PIRSR" id="PIRSR613078-1"/>
    </source>
</evidence>
<feature type="active site" description="Tele-phosphohistidine intermediate" evidence="5">
    <location>
        <position position="67"/>
    </location>
</feature>
<feature type="region of interest" description="Disordered" evidence="9">
    <location>
        <begin position="179"/>
        <end position="199"/>
    </location>
</feature>
<feature type="binding site" evidence="6">
    <location>
        <begin position="172"/>
        <end position="173"/>
    </location>
    <ligand>
        <name>substrate</name>
    </ligand>
</feature>
<evidence type="ECO:0000256" key="2">
    <source>
        <dbReference type="ARBA" id="ARBA00006717"/>
    </source>
</evidence>
<name>A0AA36I9K5_9DINO</name>
<gene>
    <name evidence="11" type="ORF">EVOR1521_LOCUS10590</name>
</gene>
<dbReference type="EC" id="5.4.2.11" evidence="8"/>
<dbReference type="InterPro" id="IPR029033">
    <property type="entry name" value="His_PPase_superfam"/>
</dbReference>
<feature type="binding site" evidence="6">
    <location>
        <begin position="66"/>
        <end position="73"/>
    </location>
    <ligand>
        <name>substrate</name>
    </ligand>
</feature>
<comment type="caution">
    <text evidence="11">The sequence shown here is derived from an EMBL/GenBank/DDBJ whole genome shotgun (WGS) entry which is preliminary data.</text>
</comment>
<dbReference type="NCBIfam" id="NF010713">
    <property type="entry name" value="PRK14115.1"/>
    <property type="match status" value="1"/>
</dbReference>
<reference evidence="11" key="1">
    <citation type="submission" date="2023-08" db="EMBL/GenBank/DDBJ databases">
        <authorList>
            <person name="Chen Y."/>
            <person name="Shah S."/>
            <person name="Dougan E. K."/>
            <person name="Thang M."/>
            <person name="Chan C."/>
        </authorList>
    </citation>
    <scope>NUCLEOTIDE SEQUENCE</scope>
</reference>
<dbReference type="PROSITE" id="PS00175">
    <property type="entry name" value="PG_MUTASE"/>
    <property type="match status" value="1"/>
</dbReference>
<dbReference type="GO" id="GO:0006096">
    <property type="term" value="P:glycolytic process"/>
    <property type="evidence" value="ECO:0007669"/>
    <property type="project" value="UniProtKB-KW"/>
</dbReference>
<evidence type="ECO:0000256" key="7">
    <source>
        <dbReference type="PIRSR" id="PIRSR613078-3"/>
    </source>
</evidence>
<dbReference type="CDD" id="cd07067">
    <property type="entry name" value="HP_PGM_like"/>
    <property type="match status" value="1"/>
</dbReference>
<evidence type="ECO:0000256" key="8">
    <source>
        <dbReference type="RuleBase" id="RU004511"/>
    </source>
</evidence>
<dbReference type="PANTHER" id="PTHR11931">
    <property type="entry name" value="PHOSPHOGLYCERATE MUTASE"/>
    <property type="match status" value="1"/>
</dbReference>
<feature type="transmembrane region" description="Helical" evidence="10">
    <location>
        <begin position="28"/>
        <end position="46"/>
    </location>
</feature>
<protein>
    <recommendedName>
        <fullName evidence="8">Phosphoglycerate mutase</fullName>
        <ecNumber evidence="8">5.4.2.11</ecNumber>
    </recommendedName>
</protein>
<feature type="site" description="Transition state stabilizer" evidence="7">
    <location>
        <position position="240"/>
    </location>
</feature>
<accession>A0AA36I9K5</accession>
<dbReference type="Pfam" id="PF00300">
    <property type="entry name" value="His_Phos_1"/>
    <property type="match status" value="2"/>
</dbReference>
<keyword evidence="10" id="KW-0812">Transmembrane</keyword>
<feature type="binding site" evidence="6">
    <location>
        <begin position="241"/>
        <end position="242"/>
    </location>
    <ligand>
        <name>substrate</name>
    </ligand>
</feature>
<keyword evidence="4 8" id="KW-0413">Isomerase</keyword>
<evidence type="ECO:0000256" key="10">
    <source>
        <dbReference type="SAM" id="Phobius"/>
    </source>
</evidence>
<organism evidence="11 12">
    <name type="scientific">Effrenium voratum</name>
    <dbReference type="NCBI Taxonomy" id="2562239"/>
    <lineage>
        <taxon>Eukaryota</taxon>
        <taxon>Sar</taxon>
        <taxon>Alveolata</taxon>
        <taxon>Dinophyceae</taxon>
        <taxon>Suessiales</taxon>
        <taxon>Symbiodiniaceae</taxon>
        <taxon>Effrenium</taxon>
    </lineage>
</organism>
<evidence type="ECO:0000256" key="9">
    <source>
        <dbReference type="SAM" id="MobiDB-lite"/>
    </source>
</evidence>
<dbReference type="SUPFAM" id="SSF53254">
    <property type="entry name" value="Phosphoglycerate mutase-like"/>
    <property type="match status" value="1"/>
</dbReference>
<feature type="compositionally biased region" description="Basic and acidic residues" evidence="9">
    <location>
        <begin position="182"/>
        <end position="196"/>
    </location>
</feature>
<feature type="binding site" evidence="6">
    <location>
        <position position="118"/>
    </location>
    <ligand>
        <name>substrate</name>
    </ligand>
</feature>
<comment type="similarity">
    <text evidence="2 8">Belongs to the phosphoglycerate mutase family. BPG-dependent PGAM subfamily.</text>
</comment>
<proteinExistence type="inferred from homology"/>
<keyword evidence="10" id="KW-0472">Membrane</keyword>
<dbReference type="Proteomes" id="UP001178507">
    <property type="component" value="Unassembled WGS sequence"/>
</dbReference>
<evidence type="ECO:0000313" key="11">
    <source>
        <dbReference type="EMBL" id="CAJ1383484.1"/>
    </source>
</evidence>
<evidence type="ECO:0000256" key="4">
    <source>
        <dbReference type="ARBA" id="ARBA00023235"/>
    </source>
</evidence>
<dbReference type="InterPro" id="IPR001345">
    <property type="entry name" value="PG/BPGM_mutase_AS"/>
</dbReference>
<evidence type="ECO:0000256" key="6">
    <source>
        <dbReference type="PIRSR" id="PIRSR613078-2"/>
    </source>
</evidence>
<feature type="active site" description="Proton donor/acceptor" evidence="5">
    <location>
        <position position="145"/>
    </location>
</feature>
<dbReference type="InterPro" id="IPR005952">
    <property type="entry name" value="Phosphogly_mut1"/>
</dbReference>